<dbReference type="AlphaFoldDB" id="A0A067DCW1"/>
<gene>
    <name evidence="1" type="ORF">CISIN_1g0171712mg</name>
</gene>
<dbReference type="EMBL" id="KK785867">
    <property type="protein sequence ID" value="KDO40663.1"/>
    <property type="molecule type" value="Genomic_DNA"/>
</dbReference>
<protein>
    <submittedName>
        <fullName evidence="1">Uncharacterized protein</fullName>
    </submittedName>
</protein>
<organism evidence="1 2">
    <name type="scientific">Citrus sinensis</name>
    <name type="common">Sweet orange</name>
    <name type="synonym">Citrus aurantium var. sinensis</name>
    <dbReference type="NCBI Taxonomy" id="2711"/>
    <lineage>
        <taxon>Eukaryota</taxon>
        <taxon>Viridiplantae</taxon>
        <taxon>Streptophyta</taxon>
        <taxon>Embryophyta</taxon>
        <taxon>Tracheophyta</taxon>
        <taxon>Spermatophyta</taxon>
        <taxon>Magnoliopsida</taxon>
        <taxon>eudicotyledons</taxon>
        <taxon>Gunneridae</taxon>
        <taxon>Pentapetalae</taxon>
        <taxon>rosids</taxon>
        <taxon>malvids</taxon>
        <taxon>Sapindales</taxon>
        <taxon>Rutaceae</taxon>
        <taxon>Aurantioideae</taxon>
        <taxon>Citrus</taxon>
    </lineage>
</organism>
<evidence type="ECO:0000313" key="1">
    <source>
        <dbReference type="EMBL" id="KDO40663.1"/>
    </source>
</evidence>
<name>A0A067DCW1_CITSI</name>
<evidence type="ECO:0000313" key="2">
    <source>
        <dbReference type="Proteomes" id="UP000027120"/>
    </source>
</evidence>
<dbReference type="Proteomes" id="UP000027120">
    <property type="component" value="Unassembled WGS sequence"/>
</dbReference>
<reference evidence="1 2" key="1">
    <citation type="submission" date="2014-04" db="EMBL/GenBank/DDBJ databases">
        <authorList>
            <consortium name="International Citrus Genome Consortium"/>
            <person name="Gmitter F."/>
            <person name="Chen C."/>
            <person name="Farmerie W."/>
            <person name="Harkins T."/>
            <person name="Desany B."/>
            <person name="Mohiuddin M."/>
            <person name="Kodira C."/>
            <person name="Borodovsky M."/>
            <person name="Lomsadze A."/>
            <person name="Burns P."/>
            <person name="Jenkins J."/>
            <person name="Prochnik S."/>
            <person name="Shu S."/>
            <person name="Chapman J."/>
            <person name="Pitluck S."/>
            <person name="Schmutz J."/>
            <person name="Rokhsar D."/>
        </authorList>
    </citation>
    <scope>NUCLEOTIDE SEQUENCE</scope>
</reference>
<keyword evidence="2" id="KW-1185">Reference proteome</keyword>
<proteinExistence type="predicted"/>
<feature type="non-terminal residue" evidence="1">
    <location>
        <position position="1"/>
    </location>
</feature>
<sequence length="80" mass="8551">NLSSALTEAAQAQAQAIADLKRKLEFFQSKVKQVVTVLKPQITSESQISAGAAIQELEGLASMDINIPLKEDTQPAVLQS</sequence>
<dbReference type="STRING" id="2711.A0A067DCW1"/>
<accession>A0A067DCW1</accession>